<evidence type="ECO:0000256" key="1">
    <source>
        <dbReference type="SAM" id="MobiDB-lite"/>
    </source>
</evidence>
<accession>K5XEJ4</accession>
<keyword evidence="3" id="KW-1185">Reference proteome</keyword>
<dbReference type="InParanoid" id="K5XEJ4"/>
<evidence type="ECO:0000313" key="3">
    <source>
        <dbReference type="Proteomes" id="UP000008370"/>
    </source>
</evidence>
<dbReference type="HOGENOM" id="CLU_685319_0_0_1"/>
<dbReference type="Proteomes" id="UP000008370">
    <property type="component" value="Unassembled WGS sequence"/>
</dbReference>
<dbReference type="AlphaFoldDB" id="K5XEJ4"/>
<feature type="compositionally biased region" description="Polar residues" evidence="1">
    <location>
        <begin position="268"/>
        <end position="277"/>
    </location>
</feature>
<protein>
    <submittedName>
        <fullName evidence="2">Uncharacterized protein</fullName>
    </submittedName>
</protein>
<dbReference type="GeneID" id="18914269"/>
<reference evidence="2 3" key="1">
    <citation type="journal article" date="2012" name="BMC Genomics">
        <title>Comparative genomics of the white-rot fungi, Phanerochaete carnosa and P. chrysosporium, to elucidate the genetic basis of the distinct wood types they colonize.</title>
        <authorList>
            <person name="Suzuki H."/>
            <person name="MacDonald J."/>
            <person name="Syed K."/>
            <person name="Salamov A."/>
            <person name="Hori C."/>
            <person name="Aerts A."/>
            <person name="Henrissat B."/>
            <person name="Wiebenga A."/>
            <person name="vanKuyk P.A."/>
            <person name="Barry K."/>
            <person name="Lindquist E."/>
            <person name="LaButti K."/>
            <person name="Lapidus A."/>
            <person name="Lucas S."/>
            <person name="Coutinho P."/>
            <person name="Gong Y."/>
            <person name="Samejima M."/>
            <person name="Mahadevan R."/>
            <person name="Abou-Zaid M."/>
            <person name="de Vries R.P."/>
            <person name="Igarashi K."/>
            <person name="Yadav J.S."/>
            <person name="Grigoriev I.V."/>
            <person name="Master E.R."/>
        </authorList>
    </citation>
    <scope>NUCLEOTIDE SEQUENCE [LARGE SCALE GENOMIC DNA]</scope>
    <source>
        <strain evidence="2 3">HHB-10118-sp</strain>
    </source>
</reference>
<dbReference type="KEGG" id="pco:PHACADRAFT_248149"/>
<gene>
    <name evidence="2" type="ORF">PHACADRAFT_248149</name>
</gene>
<organism evidence="2 3">
    <name type="scientific">Phanerochaete carnosa (strain HHB-10118-sp)</name>
    <name type="common">White-rot fungus</name>
    <name type="synonym">Peniophora carnosa</name>
    <dbReference type="NCBI Taxonomy" id="650164"/>
    <lineage>
        <taxon>Eukaryota</taxon>
        <taxon>Fungi</taxon>
        <taxon>Dikarya</taxon>
        <taxon>Basidiomycota</taxon>
        <taxon>Agaricomycotina</taxon>
        <taxon>Agaricomycetes</taxon>
        <taxon>Polyporales</taxon>
        <taxon>Phanerochaetaceae</taxon>
        <taxon>Phanerochaete</taxon>
    </lineage>
</organism>
<evidence type="ECO:0000313" key="2">
    <source>
        <dbReference type="EMBL" id="EKM61492.1"/>
    </source>
</evidence>
<feature type="region of interest" description="Disordered" evidence="1">
    <location>
        <begin position="146"/>
        <end position="166"/>
    </location>
</feature>
<feature type="region of interest" description="Disordered" evidence="1">
    <location>
        <begin position="57"/>
        <end position="80"/>
    </location>
</feature>
<sequence>MQTTYFFLALVQQRPGALVDARPNDHIGRSVPILRAQPLPRAVKSLVQLDPSHVSTMDLESARRPATIKEPSERNSVPSRQPFLHSQISTLIMTSRDSDGDAPIAAVEVLYVLPVSTPSPTDATGTDATIEGLVDSRPKAIPATMNVDEEAPPKNDNEDTGNEEDEEAEIERIFGDLGFESRGKPQIPTHVAPLQDIPTNPLSTMPGKIKPVHSAAPPAYTSPVNKERKPFADELEGKVVGPEMNGQVSSKLDVSSQVCTHTGDHTGSDTSNVTPSRSVVAPEATPSATPLAALATESSASPATAPLAAPAAAAATPPASLLAPSLVESPAAAPEATSPAATAAALPAAAAAVPTEAPTAVPIEAPAATSETTSPVAASKTSRWSQFFGSCLSCFTSCFCCR</sequence>
<proteinExistence type="predicted"/>
<name>K5XEJ4_PHACS</name>
<dbReference type="RefSeq" id="XP_007390903.1">
    <property type="nucleotide sequence ID" value="XM_007390841.1"/>
</dbReference>
<feature type="compositionally biased region" description="Polar residues" evidence="1">
    <location>
        <begin position="246"/>
        <end position="260"/>
    </location>
</feature>
<dbReference type="EMBL" id="JH930468">
    <property type="protein sequence ID" value="EKM61492.1"/>
    <property type="molecule type" value="Genomic_DNA"/>
</dbReference>
<feature type="region of interest" description="Disordered" evidence="1">
    <location>
        <begin position="243"/>
        <end position="287"/>
    </location>
</feature>